<dbReference type="EMBL" id="JACASE010000010">
    <property type="protein sequence ID" value="KAF6431607.1"/>
    <property type="molecule type" value="Genomic_DNA"/>
</dbReference>
<comment type="caution">
    <text evidence="1">The sequence shown here is derived from an EMBL/GenBank/DDBJ whole genome shotgun (WGS) entry which is preliminary data.</text>
</comment>
<keyword evidence="2" id="KW-1185">Reference proteome</keyword>
<reference evidence="1 2" key="1">
    <citation type="journal article" date="2020" name="Nature">
        <title>Six reference-quality genomes reveal evolution of bat adaptations.</title>
        <authorList>
            <person name="Jebb D."/>
            <person name="Huang Z."/>
            <person name="Pippel M."/>
            <person name="Hughes G.M."/>
            <person name="Lavrichenko K."/>
            <person name="Devanna P."/>
            <person name="Winkler S."/>
            <person name="Jermiin L.S."/>
            <person name="Skirmuntt E.C."/>
            <person name="Katzourakis A."/>
            <person name="Burkitt-Gray L."/>
            <person name="Ray D.A."/>
            <person name="Sullivan K.A.M."/>
            <person name="Roscito J.G."/>
            <person name="Kirilenko B.M."/>
            <person name="Davalos L.M."/>
            <person name="Corthals A.P."/>
            <person name="Power M.L."/>
            <person name="Jones G."/>
            <person name="Ransome R.D."/>
            <person name="Dechmann D.K.N."/>
            <person name="Locatelli A.G."/>
            <person name="Puechmaille S.J."/>
            <person name="Fedrigo O."/>
            <person name="Jarvis E.D."/>
            <person name="Hiller M."/>
            <person name="Vernes S.C."/>
            <person name="Myers E.W."/>
            <person name="Teeling E.C."/>
        </authorList>
    </citation>
    <scope>NUCLEOTIDE SEQUENCE [LARGE SCALE GENOMIC DNA]</scope>
    <source>
        <strain evidence="1">MRouAeg1</strain>
        <tissue evidence="1">Muscle</tissue>
    </source>
</reference>
<sequence length="136" mass="15375">MAALEGGYTSHSSSLGMEEFQCEVEKSWADWRKPVTCGFSQCMCVNIPRTTTWERTIPTVRGLEEVPCVKDPSEQLTHCCHLPEGIKGEKQLVCFLTYYLSSSALKEVNASSRFILIIAPVVTALRMRELTYSYRD</sequence>
<evidence type="ECO:0000313" key="1">
    <source>
        <dbReference type="EMBL" id="KAF6431607.1"/>
    </source>
</evidence>
<proteinExistence type="predicted"/>
<accession>A0A7J8E7Y0</accession>
<evidence type="ECO:0000313" key="2">
    <source>
        <dbReference type="Proteomes" id="UP000593571"/>
    </source>
</evidence>
<protein>
    <submittedName>
        <fullName evidence="1">Uncharacterized protein</fullName>
    </submittedName>
</protein>
<dbReference type="AlphaFoldDB" id="A0A7J8E7Y0"/>
<dbReference type="Proteomes" id="UP000593571">
    <property type="component" value="Unassembled WGS sequence"/>
</dbReference>
<name>A0A7J8E7Y0_ROUAE</name>
<organism evidence="1 2">
    <name type="scientific">Rousettus aegyptiacus</name>
    <name type="common">Egyptian fruit bat</name>
    <name type="synonym">Pteropus aegyptiacus</name>
    <dbReference type="NCBI Taxonomy" id="9407"/>
    <lineage>
        <taxon>Eukaryota</taxon>
        <taxon>Metazoa</taxon>
        <taxon>Chordata</taxon>
        <taxon>Craniata</taxon>
        <taxon>Vertebrata</taxon>
        <taxon>Euteleostomi</taxon>
        <taxon>Mammalia</taxon>
        <taxon>Eutheria</taxon>
        <taxon>Laurasiatheria</taxon>
        <taxon>Chiroptera</taxon>
        <taxon>Yinpterochiroptera</taxon>
        <taxon>Pteropodoidea</taxon>
        <taxon>Pteropodidae</taxon>
        <taxon>Rousettinae</taxon>
        <taxon>Rousettus</taxon>
    </lineage>
</organism>
<gene>
    <name evidence="1" type="ORF">HJG63_008118</name>
</gene>